<evidence type="ECO:0000256" key="3">
    <source>
        <dbReference type="ARBA" id="ARBA00022989"/>
    </source>
</evidence>
<dbReference type="PANTHER" id="PTHR15407">
    <property type="entry name" value="FUKUTIN-RELATED"/>
    <property type="match status" value="1"/>
</dbReference>
<organism evidence="7 8">
    <name type="scientific">Saccharomyces uvarum</name>
    <name type="common">Yeast</name>
    <name type="synonym">Saccharomyces bayanus var. uvarum</name>
    <dbReference type="NCBI Taxonomy" id="230603"/>
    <lineage>
        <taxon>Eukaryota</taxon>
        <taxon>Fungi</taxon>
        <taxon>Dikarya</taxon>
        <taxon>Ascomycota</taxon>
        <taxon>Saccharomycotina</taxon>
        <taxon>Saccharomycetes</taxon>
        <taxon>Saccharomycetales</taxon>
        <taxon>Saccharomycetaceae</taxon>
        <taxon>Saccharomyces</taxon>
    </lineage>
</organism>
<evidence type="ECO:0000259" key="6">
    <source>
        <dbReference type="Pfam" id="PF04991"/>
    </source>
</evidence>
<evidence type="ECO:0000256" key="2">
    <source>
        <dbReference type="ARBA" id="ARBA00022692"/>
    </source>
</evidence>
<dbReference type="GO" id="GO:0009100">
    <property type="term" value="P:glycoprotein metabolic process"/>
    <property type="evidence" value="ECO:0007669"/>
    <property type="project" value="UniProtKB-ARBA"/>
</dbReference>
<dbReference type="AlphaFoldDB" id="A0AA35J165"/>
<feature type="domain" description="LicD/FKTN/FKRP nucleotidyltransferase" evidence="6">
    <location>
        <begin position="468"/>
        <end position="719"/>
    </location>
</feature>
<evidence type="ECO:0000313" key="7">
    <source>
        <dbReference type="EMBL" id="CAI4044197.1"/>
    </source>
</evidence>
<dbReference type="EMBL" id="OX365921">
    <property type="protein sequence ID" value="CAI4044197.1"/>
    <property type="molecule type" value="Genomic_DNA"/>
</dbReference>
<name>A0AA35J165_SACUV</name>
<evidence type="ECO:0000256" key="5">
    <source>
        <dbReference type="SAM" id="Phobius"/>
    </source>
</evidence>
<evidence type="ECO:0000256" key="1">
    <source>
        <dbReference type="ARBA" id="ARBA00004167"/>
    </source>
</evidence>
<proteinExistence type="predicted"/>
<keyword evidence="3 5" id="KW-1133">Transmembrane helix</keyword>
<comment type="subcellular location">
    <subcellularLocation>
        <location evidence="1">Membrane</location>
        <topology evidence="1">Single-pass membrane protein</topology>
    </subcellularLocation>
</comment>
<dbReference type="InterPro" id="IPR007074">
    <property type="entry name" value="LicD/FKTN/FKRP_NTP_transf"/>
</dbReference>
<dbReference type="InterPro" id="IPR009644">
    <property type="entry name" value="FKTN/MNN4/W02B3.4-1"/>
</dbReference>
<dbReference type="Pfam" id="PF04991">
    <property type="entry name" value="LicD"/>
    <property type="match status" value="1"/>
</dbReference>
<dbReference type="GO" id="GO:0016020">
    <property type="term" value="C:membrane"/>
    <property type="evidence" value="ECO:0007669"/>
    <property type="project" value="UniProtKB-SubCell"/>
</dbReference>
<reference evidence="7" key="1">
    <citation type="submission" date="2022-10" db="EMBL/GenBank/DDBJ databases">
        <authorList>
            <person name="Byrne P K."/>
        </authorList>
    </citation>
    <scope>NUCLEOTIDE SEQUENCE</scope>
    <source>
        <strain evidence="7">CBS7001</strain>
    </source>
</reference>
<dbReference type="Proteomes" id="UP001162090">
    <property type="component" value="Chromosome 10"/>
</dbReference>
<feature type="transmembrane region" description="Helical" evidence="5">
    <location>
        <begin position="21"/>
        <end position="39"/>
    </location>
</feature>
<sequence length="936" mass="108372">MLSVRRFSMYVLRSLRLHLKKIIVILLAVQLLFITIYVLDGRSLITDGSWRSFTASFFQPLTPTTKSHTYAAFDLKSTDSITRLYDKMNFDTSGQWIDTYTLKNDLLTMKMGPDKGRVLDSVDELTYYNSDPRLIWSVVLDHLLASNSNEYEFSWYDWASFESLNKLIALKDTNVSCQFVCESAFDKDVLESVEKEIQEPLFITNRNKYDEEIWYNKERRTLNSNSVTQIVHDHCKENDAYYKGAPFELPFIIREIYGKLRPEVYDLHAKNNLLYSGAKPLSLTVLDSDKDAYRINLKEGGSSQSNIVQSNILQDYIQRHADEMQNGDLLFNHTSVFEKFLGDKSTKKRKLEIEGVDKTIFSKEYLYLSPSDFHFDAKTKIGELEAKLRSEGLSLHDTRYLQSLQTSIRTAPALQKKYFAEASEVADGSADGHHRDKRFLSLGYNLLNDPQEFEARLSSIIRTFQKFTKANGLISWLSHGTLYGYLYNGLKFPWDVDHDLQMPIKHLHYLSQYFNQSLILEDPREGNGRYLLDVGSSITVRTHGNGENNIDARFIDIDSGIYIDITGLSVSSDAAKKYMAKFVEEEESSDKDFAALIEDYKLDGNEKFDEVDDGEGFAKYTVYELREWVNSHSDDFNKSEKELVTKAYKKELVMAKSDSPERELPPKQRYLLNKKYNLFNCRNKHFSSLSILSPLRNTMFNGVPAFIPNRPITALKNEYSVPPRYGFLTFQGKVYIPELRSWFSFPDVKKFANLQLREPKIMRLESPLNDLKFSDVNLLLTNMIECNFHSVFASLFNSLNSTVYRLKELEIQYDGGLSEEEKSNLLKTLRHGELYKNIKSPEKDPRLYIYERKLWGKVKEMLNAANIYSIVSQVEKEKIKEFVEVSKNLFERNLKDFNVLDNDNDNTVINLNVKGLNLFGDNKKSSNEIFGSDEKY</sequence>
<evidence type="ECO:0000256" key="4">
    <source>
        <dbReference type="ARBA" id="ARBA00023136"/>
    </source>
</evidence>
<protein>
    <recommendedName>
        <fullName evidence="6">LicD/FKTN/FKRP nucleotidyltransferase domain-containing protein</fullName>
    </recommendedName>
</protein>
<gene>
    <name evidence="7" type="primary">SUVC10G1020</name>
    <name evidence="7" type="ORF">SUVC_10G1020</name>
</gene>
<keyword evidence="4 5" id="KW-0472">Membrane</keyword>
<dbReference type="PANTHER" id="PTHR15407:SF28">
    <property type="entry name" value="RIBITOL-5-PHOSPHATE TRANSFERASE FKTN"/>
    <property type="match status" value="1"/>
</dbReference>
<keyword evidence="2 5" id="KW-0812">Transmembrane</keyword>
<evidence type="ECO:0000313" key="8">
    <source>
        <dbReference type="Proteomes" id="UP001162090"/>
    </source>
</evidence>
<accession>A0AA35J165</accession>